<accession>A0AAV8YUT6</accession>
<sequence>MMVIVSLTSFLLLFHFISGSVGEGSYYRQYKVLTGYNPKSYYYTTDKNTYYTNPYLYHSYRYSSPVNDDNVYVTDMYGRTTVQSGSSLRSFRGFY</sequence>
<reference evidence="2" key="1">
    <citation type="journal article" date="2023" name="Insect Mol. Biol.">
        <title>Genome sequencing provides insights into the evolution of gene families encoding plant cell wall-degrading enzymes in longhorned beetles.</title>
        <authorList>
            <person name="Shin N.R."/>
            <person name="Okamura Y."/>
            <person name="Kirsch R."/>
            <person name="Pauchet Y."/>
        </authorList>
    </citation>
    <scope>NUCLEOTIDE SEQUENCE</scope>
    <source>
        <strain evidence="2">RBIC_L_NR</strain>
    </source>
</reference>
<feature type="chain" id="PRO_5044012537" evidence="1">
    <location>
        <begin position="20"/>
        <end position="95"/>
    </location>
</feature>
<dbReference type="AlphaFoldDB" id="A0AAV8YUT6"/>
<protein>
    <submittedName>
        <fullName evidence="2">Uncharacterized protein</fullName>
    </submittedName>
</protein>
<dbReference type="Proteomes" id="UP001162156">
    <property type="component" value="Unassembled WGS sequence"/>
</dbReference>
<keyword evidence="1" id="KW-0732">Signal</keyword>
<dbReference type="EMBL" id="JANEYF010001920">
    <property type="protein sequence ID" value="KAJ8954497.1"/>
    <property type="molecule type" value="Genomic_DNA"/>
</dbReference>
<evidence type="ECO:0000313" key="2">
    <source>
        <dbReference type="EMBL" id="KAJ8954497.1"/>
    </source>
</evidence>
<evidence type="ECO:0000256" key="1">
    <source>
        <dbReference type="SAM" id="SignalP"/>
    </source>
</evidence>
<gene>
    <name evidence="2" type="ORF">NQ314_007103</name>
</gene>
<name>A0AAV8YUT6_9CUCU</name>
<organism evidence="2 3">
    <name type="scientific">Rhamnusium bicolor</name>
    <dbReference type="NCBI Taxonomy" id="1586634"/>
    <lineage>
        <taxon>Eukaryota</taxon>
        <taxon>Metazoa</taxon>
        <taxon>Ecdysozoa</taxon>
        <taxon>Arthropoda</taxon>
        <taxon>Hexapoda</taxon>
        <taxon>Insecta</taxon>
        <taxon>Pterygota</taxon>
        <taxon>Neoptera</taxon>
        <taxon>Endopterygota</taxon>
        <taxon>Coleoptera</taxon>
        <taxon>Polyphaga</taxon>
        <taxon>Cucujiformia</taxon>
        <taxon>Chrysomeloidea</taxon>
        <taxon>Cerambycidae</taxon>
        <taxon>Lepturinae</taxon>
        <taxon>Rhagiini</taxon>
        <taxon>Rhamnusium</taxon>
    </lineage>
</organism>
<proteinExistence type="predicted"/>
<feature type="signal peptide" evidence="1">
    <location>
        <begin position="1"/>
        <end position="19"/>
    </location>
</feature>
<evidence type="ECO:0000313" key="3">
    <source>
        <dbReference type="Proteomes" id="UP001162156"/>
    </source>
</evidence>
<comment type="caution">
    <text evidence="2">The sequence shown here is derived from an EMBL/GenBank/DDBJ whole genome shotgun (WGS) entry which is preliminary data.</text>
</comment>
<keyword evidence="3" id="KW-1185">Reference proteome</keyword>